<dbReference type="CDD" id="cd18808">
    <property type="entry name" value="SF1_C_Upf1"/>
    <property type="match status" value="1"/>
</dbReference>
<reference evidence="7 8" key="1">
    <citation type="journal article" date="2015" name="Genome Biol. Evol.">
        <title>Comparative Genomics of a Bacterivorous Green Alga Reveals Evolutionary Causalities and Consequences of Phago-Mixotrophic Mode of Nutrition.</title>
        <authorList>
            <person name="Burns J.A."/>
            <person name="Paasch A."/>
            <person name="Narechania A."/>
            <person name="Kim E."/>
        </authorList>
    </citation>
    <scope>NUCLEOTIDE SEQUENCE [LARGE SCALE GENOMIC DNA]</scope>
    <source>
        <strain evidence="7 8">PLY_AMNH</strain>
    </source>
</reference>
<dbReference type="Pfam" id="PF13245">
    <property type="entry name" value="AAA_19"/>
    <property type="match status" value="1"/>
</dbReference>
<evidence type="ECO:0000256" key="4">
    <source>
        <dbReference type="ARBA" id="ARBA00022840"/>
    </source>
</evidence>
<dbReference type="PANTHER" id="PTHR43788:SF16">
    <property type="entry name" value="HELICASE WITH ZINC FINGER 2"/>
    <property type="match status" value="1"/>
</dbReference>
<keyword evidence="3" id="KW-0347">Helicase</keyword>
<evidence type="ECO:0000313" key="8">
    <source>
        <dbReference type="Proteomes" id="UP001190700"/>
    </source>
</evidence>
<dbReference type="GO" id="GO:0005524">
    <property type="term" value="F:ATP binding"/>
    <property type="evidence" value="ECO:0007669"/>
    <property type="project" value="UniProtKB-KW"/>
</dbReference>
<organism evidence="7 8">
    <name type="scientific">Cymbomonas tetramitiformis</name>
    <dbReference type="NCBI Taxonomy" id="36881"/>
    <lineage>
        <taxon>Eukaryota</taxon>
        <taxon>Viridiplantae</taxon>
        <taxon>Chlorophyta</taxon>
        <taxon>Pyramimonadophyceae</taxon>
        <taxon>Pyramimonadales</taxon>
        <taxon>Pyramimonadaceae</taxon>
        <taxon>Cymbomonas</taxon>
    </lineage>
</organism>
<keyword evidence="4" id="KW-0067">ATP-binding</keyword>
<comment type="caution">
    <text evidence="7">The sequence shown here is derived from an EMBL/GenBank/DDBJ whole genome shotgun (WGS) entry which is preliminary data.</text>
</comment>
<dbReference type="AlphaFoldDB" id="A0AAE0KWG1"/>
<evidence type="ECO:0000259" key="6">
    <source>
        <dbReference type="Pfam" id="PF13087"/>
    </source>
</evidence>
<sequence>MELEGYGKGMYLQMAVDSLRNVVEKIHGPPGTGKSSTIYHIIHSRIPPGKSVLVTCARNKAVNSMVDKLRSRHKDVVVWGNINAPDLSPASKELFLEQLAHRERQQQSADAALAPPDPSRRAAPKPDEKMVRQSILSRVRIHLCTIDSTTRFLVRWKEEMKGHESSRKLELHTVIVDEAGCASESSMSLLVWLEPKNLILVGDHKQLGPFTQAPDGDCNQYNLRRSVLERCINGGTPGSAHTLTEQYRMHPELCDVVSRLFYQEKLVTNADVATRRTEAERLPVTWVPVRGNVSSVESSYYNEKEVEAAVIVAQTLRAVHGNDISIAVLTFYKGQVSMLNKAIAAARVRVNLVNTAEKCQGAEFDYTVISTVRGESSTIGFLKDPKRVCVALSRAKLGLIVVGNDEVLPCEWWRDWNAVYMASRVVRLAWWREALLWEPAGSSEKLQAHLLAGSYPGPEWEQHCLHDDPEHDLGYVRSFLWRP</sequence>
<dbReference type="SUPFAM" id="SSF52540">
    <property type="entry name" value="P-loop containing nucleoside triphosphate hydrolases"/>
    <property type="match status" value="1"/>
</dbReference>
<feature type="domain" description="DNA2/NAM7 helicase-like C-terminal" evidence="6">
    <location>
        <begin position="224"/>
        <end position="405"/>
    </location>
</feature>
<proteinExistence type="predicted"/>
<evidence type="ECO:0000256" key="3">
    <source>
        <dbReference type="ARBA" id="ARBA00022806"/>
    </source>
</evidence>
<keyword evidence="8" id="KW-1185">Reference proteome</keyword>
<dbReference type="InterPro" id="IPR027417">
    <property type="entry name" value="P-loop_NTPase"/>
</dbReference>
<dbReference type="PANTHER" id="PTHR43788">
    <property type="entry name" value="DNA2/NAM7 HELICASE FAMILY MEMBER"/>
    <property type="match status" value="1"/>
</dbReference>
<dbReference type="InterPro" id="IPR050534">
    <property type="entry name" value="Coronavir_polyprotein_1ab"/>
</dbReference>
<dbReference type="Proteomes" id="UP001190700">
    <property type="component" value="Unassembled WGS sequence"/>
</dbReference>
<dbReference type="Gene3D" id="3.40.50.300">
    <property type="entry name" value="P-loop containing nucleotide triphosphate hydrolases"/>
    <property type="match status" value="2"/>
</dbReference>
<dbReference type="GO" id="GO:0016787">
    <property type="term" value="F:hydrolase activity"/>
    <property type="evidence" value="ECO:0007669"/>
    <property type="project" value="UniProtKB-KW"/>
</dbReference>
<keyword evidence="1" id="KW-0547">Nucleotide-binding</keyword>
<name>A0AAE0KWG1_9CHLO</name>
<gene>
    <name evidence="7" type="ORF">CYMTET_28145</name>
</gene>
<accession>A0AAE0KWG1</accession>
<dbReference type="InterPro" id="IPR041679">
    <property type="entry name" value="DNA2/NAM7-like_C"/>
</dbReference>
<feature type="compositionally biased region" description="Basic and acidic residues" evidence="5">
    <location>
        <begin position="118"/>
        <end position="130"/>
    </location>
</feature>
<dbReference type="GO" id="GO:0043139">
    <property type="term" value="F:5'-3' DNA helicase activity"/>
    <property type="evidence" value="ECO:0007669"/>
    <property type="project" value="TreeGrafter"/>
</dbReference>
<feature type="region of interest" description="Disordered" evidence="5">
    <location>
        <begin position="105"/>
        <end position="130"/>
    </location>
</feature>
<evidence type="ECO:0000313" key="7">
    <source>
        <dbReference type="EMBL" id="KAK3263029.1"/>
    </source>
</evidence>
<keyword evidence="2" id="KW-0378">Hydrolase</keyword>
<protein>
    <recommendedName>
        <fullName evidence="6">DNA2/NAM7 helicase-like C-terminal domain-containing protein</fullName>
    </recommendedName>
</protein>
<evidence type="ECO:0000256" key="2">
    <source>
        <dbReference type="ARBA" id="ARBA00022801"/>
    </source>
</evidence>
<dbReference type="InterPro" id="IPR047187">
    <property type="entry name" value="SF1_C_Upf1"/>
</dbReference>
<evidence type="ECO:0000256" key="1">
    <source>
        <dbReference type="ARBA" id="ARBA00022741"/>
    </source>
</evidence>
<evidence type="ECO:0000256" key="5">
    <source>
        <dbReference type="SAM" id="MobiDB-lite"/>
    </source>
</evidence>
<dbReference type="Pfam" id="PF13087">
    <property type="entry name" value="AAA_12"/>
    <property type="match status" value="1"/>
</dbReference>
<dbReference type="EMBL" id="LGRX02015789">
    <property type="protein sequence ID" value="KAK3263029.1"/>
    <property type="molecule type" value="Genomic_DNA"/>
</dbReference>